<evidence type="ECO:0000313" key="7">
    <source>
        <dbReference type="Proteomes" id="UP000311469"/>
    </source>
</evidence>
<dbReference type="GO" id="GO:0000976">
    <property type="term" value="F:transcription cis-regulatory region binding"/>
    <property type="evidence" value="ECO:0007669"/>
    <property type="project" value="TreeGrafter"/>
</dbReference>
<evidence type="ECO:0000256" key="2">
    <source>
        <dbReference type="ARBA" id="ARBA00023125"/>
    </source>
</evidence>
<gene>
    <name evidence="6" type="ORF">FIL70_03990</name>
</gene>
<keyword evidence="2 4" id="KW-0238">DNA-binding</keyword>
<protein>
    <submittedName>
        <fullName evidence="6">TetR/AcrR family transcriptional regulator</fullName>
    </submittedName>
</protein>
<dbReference type="RefSeq" id="WP_021228577.1">
    <property type="nucleotide sequence ID" value="NZ_CP041016.1"/>
</dbReference>
<dbReference type="Gene3D" id="1.10.10.60">
    <property type="entry name" value="Homeodomain-like"/>
    <property type="match status" value="1"/>
</dbReference>
<dbReference type="PRINTS" id="PR00455">
    <property type="entry name" value="HTHTETR"/>
</dbReference>
<sequence length="232" mass="24718">MEATGTDNPTDHRANILVAAASLLDEGGIDALTTRAVAARAGTQGPTIYRLFGDKKGLVEAVAEHVLRTYVTEKTAREAPADGVSALRDGWDAHVAFGLAHPAIYRLMNADRHGAISVIAEGGYAVLRDLMRKIAREGRLRVSEERAVDLMRAAASGIVMILIDKAPVEREGLSDAAREAILTAILTDASPMPRNGAAGAATTLRGQLDDVTALSPGERHLLDELLRRIAER</sequence>
<reference evidence="6 7" key="1">
    <citation type="submission" date="2019-06" db="EMBL/GenBank/DDBJ databases">
        <title>Genome organization and adaptive potential of archetypical organophosphate degarding Sphingobium fuliginis ATCC 27551.</title>
        <authorList>
            <person name="Sarwar A."/>
            <person name="Parthasarathy S."/>
            <person name="Singh C."/>
            <person name="Siddavattam D."/>
        </authorList>
    </citation>
    <scope>NUCLEOTIDE SEQUENCE [LARGE SCALE GENOMIC DNA]</scope>
    <source>
        <strain evidence="6 7">ATCC 27551</strain>
    </source>
</reference>
<evidence type="ECO:0000256" key="4">
    <source>
        <dbReference type="PROSITE-ProRule" id="PRU00335"/>
    </source>
</evidence>
<dbReference type="InterPro" id="IPR036271">
    <property type="entry name" value="Tet_transcr_reg_TetR-rel_C_sf"/>
</dbReference>
<dbReference type="Gene3D" id="1.10.357.10">
    <property type="entry name" value="Tetracycline Repressor, domain 2"/>
    <property type="match status" value="1"/>
</dbReference>
<dbReference type="PROSITE" id="PS50977">
    <property type="entry name" value="HTH_TETR_2"/>
    <property type="match status" value="1"/>
</dbReference>
<organism evidence="6 7">
    <name type="scientific">Sphingobium fuliginis ATCC 27551</name>
    <dbReference type="NCBI Taxonomy" id="1208342"/>
    <lineage>
        <taxon>Bacteria</taxon>
        <taxon>Pseudomonadati</taxon>
        <taxon>Pseudomonadota</taxon>
        <taxon>Alphaproteobacteria</taxon>
        <taxon>Sphingomonadales</taxon>
        <taxon>Sphingomonadaceae</taxon>
        <taxon>Sphingobium</taxon>
    </lineage>
</organism>
<evidence type="ECO:0000313" key="6">
    <source>
        <dbReference type="EMBL" id="QDC36531.1"/>
    </source>
</evidence>
<evidence type="ECO:0000256" key="1">
    <source>
        <dbReference type="ARBA" id="ARBA00023015"/>
    </source>
</evidence>
<keyword evidence="3" id="KW-0804">Transcription</keyword>
<proteinExistence type="predicted"/>
<feature type="DNA-binding region" description="H-T-H motif" evidence="4">
    <location>
        <begin position="33"/>
        <end position="52"/>
    </location>
</feature>
<dbReference type="Proteomes" id="UP000311469">
    <property type="component" value="Chromosome cSF1"/>
</dbReference>
<dbReference type="EMBL" id="CP041016">
    <property type="protein sequence ID" value="QDC36531.1"/>
    <property type="molecule type" value="Genomic_DNA"/>
</dbReference>
<dbReference type="SUPFAM" id="SSF48498">
    <property type="entry name" value="Tetracyclin repressor-like, C-terminal domain"/>
    <property type="match status" value="1"/>
</dbReference>
<dbReference type="SUPFAM" id="SSF46689">
    <property type="entry name" value="Homeodomain-like"/>
    <property type="match status" value="1"/>
</dbReference>
<feature type="domain" description="HTH tetR-type" evidence="5">
    <location>
        <begin position="10"/>
        <end position="70"/>
    </location>
</feature>
<dbReference type="GO" id="GO:0003700">
    <property type="term" value="F:DNA-binding transcription factor activity"/>
    <property type="evidence" value="ECO:0007669"/>
    <property type="project" value="TreeGrafter"/>
</dbReference>
<accession>A0A5B8CID8</accession>
<dbReference type="InterPro" id="IPR050109">
    <property type="entry name" value="HTH-type_TetR-like_transc_reg"/>
</dbReference>
<dbReference type="AlphaFoldDB" id="A0A5B8CID8"/>
<dbReference type="Pfam" id="PF00440">
    <property type="entry name" value="TetR_N"/>
    <property type="match status" value="1"/>
</dbReference>
<dbReference type="PANTHER" id="PTHR30055:SF234">
    <property type="entry name" value="HTH-TYPE TRANSCRIPTIONAL REGULATOR BETI"/>
    <property type="match status" value="1"/>
</dbReference>
<dbReference type="InterPro" id="IPR009057">
    <property type="entry name" value="Homeodomain-like_sf"/>
</dbReference>
<dbReference type="KEGG" id="sufl:FIL70_03990"/>
<dbReference type="PANTHER" id="PTHR30055">
    <property type="entry name" value="HTH-TYPE TRANSCRIPTIONAL REGULATOR RUTR"/>
    <property type="match status" value="1"/>
</dbReference>
<dbReference type="InterPro" id="IPR001647">
    <property type="entry name" value="HTH_TetR"/>
</dbReference>
<name>A0A5B8CID8_SPHSA</name>
<evidence type="ECO:0000259" key="5">
    <source>
        <dbReference type="PROSITE" id="PS50977"/>
    </source>
</evidence>
<keyword evidence="1" id="KW-0805">Transcription regulation</keyword>
<evidence type="ECO:0000256" key="3">
    <source>
        <dbReference type="ARBA" id="ARBA00023163"/>
    </source>
</evidence>